<dbReference type="InterPro" id="IPR022037">
    <property type="entry name" value="DUF3606"/>
</dbReference>
<evidence type="ECO:0000313" key="3">
    <source>
        <dbReference type="Proteomes" id="UP000531216"/>
    </source>
</evidence>
<proteinExistence type="predicted"/>
<gene>
    <name evidence="2" type="ORF">GGR05_003221</name>
</gene>
<protein>
    <recommendedName>
        <fullName evidence="4">DUF3606 domain-containing protein</fullName>
    </recommendedName>
</protein>
<dbReference type="AlphaFoldDB" id="A0A7W6BS57"/>
<evidence type="ECO:0000256" key="1">
    <source>
        <dbReference type="SAM" id="MobiDB-lite"/>
    </source>
</evidence>
<accession>A0A7W6BS57</accession>
<dbReference type="EMBL" id="JACIDO010000006">
    <property type="protein sequence ID" value="MBB3937056.1"/>
    <property type="molecule type" value="Genomic_DNA"/>
</dbReference>
<dbReference type="Proteomes" id="UP000531216">
    <property type="component" value="Unassembled WGS sequence"/>
</dbReference>
<name>A0A7W6BS57_9HYPH</name>
<feature type="region of interest" description="Disordered" evidence="1">
    <location>
        <begin position="1"/>
        <end position="22"/>
    </location>
</feature>
<organism evidence="2 3">
    <name type="scientific">Aureimonas phyllosphaerae</name>
    <dbReference type="NCBI Taxonomy" id="1166078"/>
    <lineage>
        <taxon>Bacteria</taxon>
        <taxon>Pseudomonadati</taxon>
        <taxon>Pseudomonadota</taxon>
        <taxon>Alphaproteobacteria</taxon>
        <taxon>Hyphomicrobiales</taxon>
        <taxon>Aurantimonadaceae</taxon>
        <taxon>Aureimonas</taxon>
    </lineage>
</organism>
<evidence type="ECO:0008006" key="4">
    <source>
        <dbReference type="Google" id="ProtNLM"/>
    </source>
</evidence>
<evidence type="ECO:0000313" key="2">
    <source>
        <dbReference type="EMBL" id="MBB3937056.1"/>
    </source>
</evidence>
<dbReference type="OrthoDB" id="7908013at2"/>
<dbReference type="Pfam" id="PF12244">
    <property type="entry name" value="DUF3606"/>
    <property type="match status" value="1"/>
</dbReference>
<sequence length="61" mass="6705">MPNEHTSRGRAQDRARVAAGQDHEVRYEAGKEGVSKADVKDAVKAVGNSRRKVEERLEDGS</sequence>
<comment type="caution">
    <text evidence="2">The sequence shown here is derived from an EMBL/GenBank/DDBJ whole genome shotgun (WGS) entry which is preliminary data.</text>
</comment>
<keyword evidence="3" id="KW-1185">Reference proteome</keyword>
<dbReference type="RefSeq" id="WP_090965406.1">
    <property type="nucleotide sequence ID" value="NZ_FOOA01000018.1"/>
</dbReference>
<reference evidence="2 3" key="1">
    <citation type="submission" date="2020-08" db="EMBL/GenBank/DDBJ databases">
        <title>Genomic Encyclopedia of Type Strains, Phase IV (KMG-IV): sequencing the most valuable type-strain genomes for metagenomic binning, comparative biology and taxonomic classification.</title>
        <authorList>
            <person name="Goeker M."/>
        </authorList>
    </citation>
    <scope>NUCLEOTIDE SEQUENCE [LARGE SCALE GENOMIC DNA]</scope>
    <source>
        <strain evidence="2 3">DSM 25024</strain>
    </source>
</reference>